<comment type="catalytic activity">
    <reaction evidence="1">
        <text>Hydrolyzes the link between N-acetylmuramoyl residues and L-amino acid residues in certain cell-wall glycopeptides.</text>
        <dbReference type="EC" id="3.5.1.28"/>
    </reaction>
</comment>
<dbReference type="GO" id="GO:0008745">
    <property type="term" value="F:N-acetylmuramoyl-L-alanine amidase activity"/>
    <property type="evidence" value="ECO:0007669"/>
    <property type="project" value="UniProtKB-EC"/>
</dbReference>
<name>A0A7C5YRA9_UNCC3</name>
<evidence type="ECO:0000256" key="2">
    <source>
        <dbReference type="ARBA" id="ARBA00011901"/>
    </source>
</evidence>
<keyword evidence="3" id="KW-0378">Hydrolase</keyword>
<gene>
    <name evidence="7" type="ORF">ENL96_02270</name>
</gene>
<dbReference type="InterPro" id="IPR036505">
    <property type="entry name" value="Amidase/PGRP_sf"/>
</dbReference>
<accession>A0A7C5YRA9</accession>
<organism evidence="7">
    <name type="scientific">candidate division CPR3 bacterium</name>
    <dbReference type="NCBI Taxonomy" id="2268181"/>
    <lineage>
        <taxon>Bacteria</taxon>
        <taxon>Bacteria division CPR3</taxon>
    </lineage>
</organism>
<feature type="transmembrane region" description="Helical" evidence="5">
    <location>
        <begin position="21"/>
        <end position="45"/>
    </location>
</feature>
<dbReference type="GO" id="GO:0009253">
    <property type="term" value="P:peptidoglycan catabolic process"/>
    <property type="evidence" value="ECO:0007669"/>
    <property type="project" value="InterPro"/>
</dbReference>
<evidence type="ECO:0000313" key="7">
    <source>
        <dbReference type="EMBL" id="HHR92313.1"/>
    </source>
</evidence>
<dbReference type="EMBL" id="DRVY01000065">
    <property type="protein sequence ID" value="HHR92313.1"/>
    <property type="molecule type" value="Genomic_DNA"/>
</dbReference>
<proteinExistence type="predicted"/>
<evidence type="ECO:0000256" key="4">
    <source>
        <dbReference type="ARBA" id="ARBA00023316"/>
    </source>
</evidence>
<evidence type="ECO:0000256" key="5">
    <source>
        <dbReference type="SAM" id="Phobius"/>
    </source>
</evidence>
<comment type="caution">
    <text evidence="7">The sequence shown here is derived from an EMBL/GenBank/DDBJ whole genome shotgun (WGS) entry which is preliminary data.</text>
</comment>
<feature type="domain" description="N-acetylmuramoyl-L-alanine amidase" evidence="6">
    <location>
        <begin position="105"/>
        <end position="241"/>
    </location>
</feature>
<dbReference type="GO" id="GO:0009254">
    <property type="term" value="P:peptidoglycan turnover"/>
    <property type="evidence" value="ECO:0007669"/>
    <property type="project" value="TreeGrafter"/>
</dbReference>
<reference evidence="7" key="1">
    <citation type="journal article" date="2020" name="mSystems">
        <title>Genome- and Community-Level Interaction Insights into Carbon Utilization and Element Cycling Functions of Hydrothermarchaeota in Hydrothermal Sediment.</title>
        <authorList>
            <person name="Zhou Z."/>
            <person name="Liu Y."/>
            <person name="Xu W."/>
            <person name="Pan J."/>
            <person name="Luo Z.H."/>
            <person name="Li M."/>
        </authorList>
    </citation>
    <scope>NUCLEOTIDE SEQUENCE [LARGE SCALE GENOMIC DNA]</scope>
    <source>
        <strain evidence="7">SpSt-1042</strain>
    </source>
</reference>
<evidence type="ECO:0000256" key="3">
    <source>
        <dbReference type="ARBA" id="ARBA00022801"/>
    </source>
</evidence>
<dbReference type="Gene3D" id="3.40.80.10">
    <property type="entry name" value="Peptidoglycan recognition protein-like"/>
    <property type="match status" value="1"/>
</dbReference>
<dbReference type="InterPro" id="IPR002502">
    <property type="entry name" value="Amidase_domain"/>
</dbReference>
<keyword evidence="4" id="KW-0961">Cell wall biogenesis/degradation</keyword>
<keyword evidence="5" id="KW-0812">Transmembrane</keyword>
<dbReference type="PANTHER" id="PTHR30417">
    <property type="entry name" value="N-ACETYLMURAMOYL-L-ALANINE AMIDASE AMID"/>
    <property type="match status" value="1"/>
</dbReference>
<evidence type="ECO:0000256" key="1">
    <source>
        <dbReference type="ARBA" id="ARBA00001561"/>
    </source>
</evidence>
<dbReference type="Pfam" id="PF01510">
    <property type="entry name" value="Amidase_2"/>
    <property type="match status" value="1"/>
</dbReference>
<keyword evidence="5" id="KW-0472">Membrane</keyword>
<dbReference type="GO" id="GO:0071555">
    <property type="term" value="P:cell wall organization"/>
    <property type="evidence" value="ECO:0007669"/>
    <property type="project" value="UniProtKB-KW"/>
</dbReference>
<dbReference type="AlphaFoldDB" id="A0A7C5YRA9"/>
<dbReference type="CDD" id="cd06583">
    <property type="entry name" value="PGRP"/>
    <property type="match status" value="1"/>
</dbReference>
<dbReference type="SUPFAM" id="SSF55846">
    <property type="entry name" value="N-acetylmuramoyl-L-alanine amidase-like"/>
    <property type="match status" value="1"/>
</dbReference>
<evidence type="ECO:0000259" key="6">
    <source>
        <dbReference type="SMART" id="SM00644"/>
    </source>
</evidence>
<dbReference type="PANTHER" id="PTHR30417:SF1">
    <property type="entry name" value="N-ACETYLMURAMOYL-L-ALANINE AMIDASE AMID"/>
    <property type="match status" value="1"/>
</dbReference>
<keyword evidence="5" id="KW-1133">Transmembrane helix</keyword>
<sequence length="269" mass="30875">MIQNKMLFAISKKYYVLATTIVYTVSFLISTSTSILSSSFINIMLTPISQKQQVKAYKEKIFTKTHLKPSLENGIAVLGDVKIIQKRIPITETRIKLTEEYAAVHYGFKTAYMENPKVIVVHWTGGGTVQSVYNYFYPETVKNGSWHEKYGKLNVGAHFLVDRDGTIYQLFNETFITRHCIGMNYHAIGIENIGGKDGMDDLTDQQLNSNIALIKHLKEKYPTIKLVIGHYEYRKYEGTEYFLELLPDYRNVKMDPGKRFMDKIRAGIG</sequence>
<dbReference type="SMART" id="SM00644">
    <property type="entry name" value="Ami_2"/>
    <property type="match status" value="1"/>
</dbReference>
<dbReference type="InterPro" id="IPR051206">
    <property type="entry name" value="NAMLAA_amidase_2"/>
</dbReference>
<protein>
    <recommendedName>
        <fullName evidence="2">N-acetylmuramoyl-L-alanine amidase</fullName>
        <ecNumber evidence="2">3.5.1.28</ecNumber>
    </recommendedName>
</protein>
<dbReference type="EC" id="3.5.1.28" evidence="2"/>